<dbReference type="PANTHER" id="PTHR45586:SF1">
    <property type="entry name" value="LIPOPOLYSACCHARIDE ASSEMBLY PROTEIN B"/>
    <property type="match status" value="1"/>
</dbReference>
<keyword evidence="3" id="KW-1133">Transmembrane helix</keyword>
<dbReference type="RefSeq" id="WP_308983564.1">
    <property type="nucleotide sequence ID" value="NZ_JARXIC010000002.1"/>
</dbReference>
<evidence type="ECO:0000256" key="3">
    <source>
        <dbReference type="SAM" id="Phobius"/>
    </source>
</evidence>
<dbReference type="SUPFAM" id="SSF81901">
    <property type="entry name" value="HCP-like"/>
    <property type="match status" value="1"/>
</dbReference>
<dbReference type="PANTHER" id="PTHR45586">
    <property type="entry name" value="TPR REPEAT-CONTAINING PROTEIN PA4667"/>
    <property type="match status" value="1"/>
</dbReference>
<dbReference type="InterPro" id="IPR051012">
    <property type="entry name" value="CellSynth/LPSAsmb/PSIAsmb"/>
</dbReference>
<comment type="caution">
    <text evidence="4">The sequence shown here is derived from an EMBL/GenBank/DDBJ whole genome shotgun (WGS) entry which is preliminary data.</text>
</comment>
<dbReference type="Gene3D" id="1.25.40.10">
    <property type="entry name" value="Tetratricopeptide repeat domain"/>
    <property type="match status" value="1"/>
</dbReference>
<accession>A0ABU1AE63</accession>
<evidence type="ECO:0000313" key="5">
    <source>
        <dbReference type="Proteomes" id="UP001243717"/>
    </source>
</evidence>
<dbReference type="InterPro" id="IPR011990">
    <property type="entry name" value="TPR-like_helical_dom_sf"/>
</dbReference>
<evidence type="ECO:0000313" key="4">
    <source>
        <dbReference type="EMBL" id="MDQ8193055.1"/>
    </source>
</evidence>
<sequence>MNRQRTTRNPMPREKPILLGYVVQRKGIDGRMEISVRWGRLISTFLLLIVVGWFAIAGALYLHFKYNKEFDQVSYTKMLTLLPFGLEEHRIAMGNYHIEKGLAEIKTGNYRDALRLLRLGVARAPANLEGRRVLAEFYEIALKRHDIAADQLLQGLEQGGIDNIDYLKQTLRVLLRYQMDEAIQNLADKYLPDEPELTDINRTLAFGAANANYLRGNYDRADDYLISYNLLESLEGVLLSSQISWDRGNKVAAITKMEESIRRFPNSEPLLMQLSRYHRELGQIDEARRYAILRNVSDPLSAAPRLELLYIYNKSGDTEREQRETQRMLQQFRDDEAALQALANFAADTGNIDLARRTYEEALENEFGIDAFALLLIEAHLVQQDYEGALDFSEELLKERPDWLSKRWAIFNSLRAVASYGINRPDLGEIYLQDFIDEADNQPQTYLAVARRFTKINRHQQARKVMMVAYQKAPTNQKVLSELIRTELVLGNTENLNRLLSRLLQMRRPQMELLVEAYHKLGSDRFIFTPDRQSLLLQLSAILRENSQTLPELNG</sequence>
<dbReference type="Pfam" id="PF13432">
    <property type="entry name" value="TPR_16"/>
    <property type="match status" value="2"/>
</dbReference>
<name>A0ABU1AE63_9BACT</name>
<feature type="transmembrane region" description="Helical" evidence="3">
    <location>
        <begin position="41"/>
        <end position="64"/>
    </location>
</feature>
<keyword evidence="5" id="KW-1185">Reference proteome</keyword>
<evidence type="ECO:0000256" key="2">
    <source>
        <dbReference type="ARBA" id="ARBA00022803"/>
    </source>
</evidence>
<dbReference type="SUPFAM" id="SSF48452">
    <property type="entry name" value="TPR-like"/>
    <property type="match status" value="1"/>
</dbReference>
<gene>
    <name evidence="4" type="ORF">QEH59_01365</name>
</gene>
<evidence type="ECO:0000256" key="1">
    <source>
        <dbReference type="ARBA" id="ARBA00022737"/>
    </source>
</evidence>
<proteinExistence type="predicted"/>
<organism evidence="4 5">
    <name type="scientific">Thalassobacterium sedimentorum</name>
    <dbReference type="NCBI Taxonomy" id="3041258"/>
    <lineage>
        <taxon>Bacteria</taxon>
        <taxon>Pseudomonadati</taxon>
        <taxon>Verrucomicrobiota</taxon>
        <taxon>Opitutia</taxon>
        <taxon>Puniceicoccales</taxon>
        <taxon>Coraliomargaritaceae</taxon>
        <taxon>Thalassobacterium</taxon>
    </lineage>
</organism>
<dbReference type="EMBL" id="JARXIC010000002">
    <property type="protein sequence ID" value="MDQ8193055.1"/>
    <property type="molecule type" value="Genomic_DNA"/>
</dbReference>
<keyword evidence="2" id="KW-0802">TPR repeat</keyword>
<protein>
    <submittedName>
        <fullName evidence="4">Tetratricopeptide repeat protein</fullName>
    </submittedName>
</protein>
<dbReference type="Proteomes" id="UP001243717">
    <property type="component" value="Unassembled WGS sequence"/>
</dbReference>
<keyword evidence="1" id="KW-0677">Repeat</keyword>
<reference evidence="4 5" key="1">
    <citation type="submission" date="2023-04" db="EMBL/GenBank/DDBJ databases">
        <title>A novel bacteria isolated from coastal sediment.</title>
        <authorList>
            <person name="Liu X.-J."/>
            <person name="Du Z.-J."/>
        </authorList>
    </citation>
    <scope>NUCLEOTIDE SEQUENCE [LARGE SCALE GENOMIC DNA]</scope>
    <source>
        <strain evidence="4 5">SDUM461004</strain>
    </source>
</reference>
<keyword evidence="3" id="KW-0472">Membrane</keyword>
<keyword evidence="3" id="KW-0812">Transmembrane</keyword>